<dbReference type="Pfam" id="PF00069">
    <property type="entry name" value="Pkinase"/>
    <property type="match status" value="1"/>
</dbReference>
<dbReference type="PROSITE" id="PS50011">
    <property type="entry name" value="PROTEIN_KINASE_DOM"/>
    <property type="match status" value="1"/>
</dbReference>
<keyword evidence="5" id="KW-0493">Microtubule</keyword>
<evidence type="ECO:0000313" key="9">
    <source>
        <dbReference type="EMBL" id="RHY76243.1"/>
    </source>
</evidence>
<dbReference type="VEuPathDB" id="FungiDB:H257_01825"/>
<feature type="compositionally biased region" description="Polar residues" evidence="6">
    <location>
        <begin position="452"/>
        <end position="467"/>
    </location>
</feature>
<dbReference type="InterPro" id="IPR036961">
    <property type="entry name" value="Kinesin_motor_dom_sf"/>
</dbReference>
<feature type="domain" description="Kinesin motor" evidence="8">
    <location>
        <begin position="1"/>
        <end position="150"/>
    </location>
</feature>
<dbReference type="Proteomes" id="UP000266643">
    <property type="component" value="Unassembled WGS sequence"/>
</dbReference>
<comment type="caution">
    <text evidence="9">The sequence shown here is derived from an EMBL/GenBank/DDBJ whole genome shotgun (WGS) entry which is preliminary data.</text>
</comment>
<evidence type="ECO:0000313" key="10">
    <source>
        <dbReference type="Proteomes" id="UP000266643"/>
    </source>
</evidence>
<dbReference type="GO" id="GO:0005524">
    <property type="term" value="F:ATP binding"/>
    <property type="evidence" value="ECO:0007669"/>
    <property type="project" value="UniProtKB-UniRule"/>
</dbReference>
<dbReference type="InterPro" id="IPR011009">
    <property type="entry name" value="Kinase-like_dom_sf"/>
</dbReference>
<dbReference type="GO" id="GO:0016887">
    <property type="term" value="F:ATP hydrolysis activity"/>
    <property type="evidence" value="ECO:0007669"/>
    <property type="project" value="TreeGrafter"/>
</dbReference>
<evidence type="ECO:0000256" key="3">
    <source>
        <dbReference type="PROSITE-ProRule" id="PRU00283"/>
    </source>
</evidence>
<gene>
    <name evidence="9" type="ORF">DYB30_007685</name>
</gene>
<keyword evidence="2 4" id="KW-0067">ATP-binding</keyword>
<dbReference type="Gene3D" id="3.40.850.10">
    <property type="entry name" value="Kinesin motor domain"/>
    <property type="match status" value="1"/>
</dbReference>
<reference evidence="9 10" key="1">
    <citation type="submission" date="2018-08" db="EMBL/GenBank/DDBJ databases">
        <title>Aphanomyces genome sequencing and annotation.</title>
        <authorList>
            <person name="Minardi D."/>
            <person name="Oidtmann B."/>
            <person name="Van Der Giezen M."/>
            <person name="Studholme D.J."/>
        </authorList>
    </citation>
    <scope>NUCLEOTIDE SEQUENCE [LARGE SCALE GENOMIC DNA]</scope>
    <source>
        <strain evidence="9 10">D2</strain>
    </source>
</reference>
<keyword evidence="1 4" id="KW-0547">Nucleotide-binding</keyword>
<protein>
    <recommendedName>
        <fullName evidence="5">Kinesin-like protein</fullName>
    </recommendedName>
</protein>
<sequence length="497" mass="55069">MLNRSLASTARNLTSSRSHTMLKITLTRDNHMSTFSLVDLAGSERPTAAGSHSLDHVDVSFAARERVQKRLNEAKFINSSLCALGNVIAALSQPEKQLQSRCRESKLTKLLKGVLGGCHVTLVIATVDAAPQSLGETMSTLKFAARCKKVPLRPETAADHPSQHKQPRKKSAVMTDAVTQTSLTMTRITEADEVMRRTYEAREMQLHMLYQEQLHKLRRVLEESERVRLGCTSHVDRASIMNLSLSDLDVGYVEVSSDDGSNDNDDFSQVPDLDAQRKLFQSGGSLGDYDIVKPIGKGKFSVVYRAKRRRDDVVVALKKVNIFNLMDVKAREKTLKEVRLVQSVHHPNIIQYLDAFIGQDDELCIAFEWAEAGDLKRQVNKGEYEPVSDVYSATLRTLVAQMLSLVANDRPTLAHLCAVATASALSPDPPQTPPSHMPSNNEEDSDRRSIASRESTPSTATSSGHNNASRIDATRAFVLSELAHDKLVLLDYPFQVH</sequence>
<comment type="similarity">
    <text evidence="3 5">Belongs to the TRAFAC class myosin-kinesin ATPase superfamily. Kinesin family.</text>
</comment>
<feature type="domain" description="Protein kinase" evidence="7">
    <location>
        <begin position="289"/>
        <end position="497"/>
    </location>
</feature>
<dbReference type="SUPFAM" id="SSF52540">
    <property type="entry name" value="P-loop containing nucleoside triphosphate hydrolases"/>
    <property type="match status" value="1"/>
</dbReference>
<evidence type="ECO:0000256" key="1">
    <source>
        <dbReference type="ARBA" id="ARBA00022741"/>
    </source>
</evidence>
<dbReference type="GO" id="GO:0005871">
    <property type="term" value="C:kinesin complex"/>
    <property type="evidence" value="ECO:0007669"/>
    <property type="project" value="TreeGrafter"/>
</dbReference>
<feature type="region of interest" description="Disordered" evidence="6">
    <location>
        <begin position="424"/>
        <end position="467"/>
    </location>
</feature>
<keyword evidence="5" id="KW-0505">Motor protein</keyword>
<dbReference type="GO" id="GO:0008017">
    <property type="term" value="F:microtubule binding"/>
    <property type="evidence" value="ECO:0007669"/>
    <property type="project" value="InterPro"/>
</dbReference>
<dbReference type="InterPro" id="IPR027417">
    <property type="entry name" value="P-loop_NTPase"/>
</dbReference>
<dbReference type="PROSITE" id="PS00411">
    <property type="entry name" value="KINESIN_MOTOR_1"/>
    <property type="match status" value="1"/>
</dbReference>
<dbReference type="EMBL" id="QUTD01002319">
    <property type="protein sequence ID" value="RHY76243.1"/>
    <property type="molecule type" value="Genomic_DNA"/>
</dbReference>
<dbReference type="InterPro" id="IPR027640">
    <property type="entry name" value="Kinesin-like_fam"/>
</dbReference>
<dbReference type="Pfam" id="PF00225">
    <property type="entry name" value="Kinesin"/>
    <property type="match status" value="1"/>
</dbReference>
<dbReference type="PROSITE" id="PS00107">
    <property type="entry name" value="PROTEIN_KINASE_ATP"/>
    <property type="match status" value="1"/>
</dbReference>
<feature type="region of interest" description="Disordered" evidence="6">
    <location>
        <begin position="152"/>
        <end position="177"/>
    </location>
</feature>
<dbReference type="VEuPathDB" id="FungiDB:H257_01824"/>
<dbReference type="InterPro" id="IPR000719">
    <property type="entry name" value="Prot_kinase_dom"/>
</dbReference>
<evidence type="ECO:0000256" key="6">
    <source>
        <dbReference type="SAM" id="MobiDB-lite"/>
    </source>
</evidence>
<dbReference type="PANTHER" id="PTHR24115:SF1016">
    <property type="entry name" value="KINESIN FAMILY MEMBER 19A"/>
    <property type="match status" value="1"/>
</dbReference>
<accession>A0A397E617</accession>
<feature type="compositionally biased region" description="Pro residues" evidence="6">
    <location>
        <begin position="427"/>
        <end position="436"/>
    </location>
</feature>
<dbReference type="SMART" id="SM00220">
    <property type="entry name" value="S_TKc"/>
    <property type="match status" value="1"/>
</dbReference>
<feature type="binding site" evidence="4">
    <location>
        <position position="318"/>
    </location>
    <ligand>
        <name>ATP</name>
        <dbReference type="ChEBI" id="CHEBI:30616"/>
    </ligand>
</feature>
<organism evidence="9 10">
    <name type="scientific">Aphanomyces astaci</name>
    <name type="common">Crayfish plague agent</name>
    <dbReference type="NCBI Taxonomy" id="112090"/>
    <lineage>
        <taxon>Eukaryota</taxon>
        <taxon>Sar</taxon>
        <taxon>Stramenopiles</taxon>
        <taxon>Oomycota</taxon>
        <taxon>Saprolegniomycetes</taxon>
        <taxon>Saprolegniales</taxon>
        <taxon>Verrucalvaceae</taxon>
        <taxon>Aphanomyces</taxon>
    </lineage>
</organism>
<name>A0A397E617_APHAT</name>
<dbReference type="PRINTS" id="PR00380">
    <property type="entry name" value="KINESINHEAVY"/>
</dbReference>
<comment type="caution">
    <text evidence="3">Lacks conserved residue(s) required for the propagation of feature annotation.</text>
</comment>
<dbReference type="Gene3D" id="1.10.510.10">
    <property type="entry name" value="Transferase(Phosphotransferase) domain 1"/>
    <property type="match status" value="1"/>
</dbReference>
<evidence type="ECO:0000256" key="2">
    <source>
        <dbReference type="ARBA" id="ARBA00022840"/>
    </source>
</evidence>
<dbReference type="GO" id="GO:0007018">
    <property type="term" value="P:microtubule-based movement"/>
    <property type="evidence" value="ECO:0007669"/>
    <property type="project" value="InterPro"/>
</dbReference>
<dbReference type="AlphaFoldDB" id="A0A397E617"/>
<dbReference type="GO" id="GO:0003777">
    <property type="term" value="F:microtubule motor activity"/>
    <property type="evidence" value="ECO:0007669"/>
    <property type="project" value="InterPro"/>
</dbReference>
<dbReference type="GO" id="GO:0005874">
    <property type="term" value="C:microtubule"/>
    <property type="evidence" value="ECO:0007669"/>
    <property type="project" value="UniProtKB-KW"/>
</dbReference>
<evidence type="ECO:0000259" key="8">
    <source>
        <dbReference type="PROSITE" id="PS50067"/>
    </source>
</evidence>
<evidence type="ECO:0000256" key="4">
    <source>
        <dbReference type="PROSITE-ProRule" id="PRU10141"/>
    </source>
</evidence>
<evidence type="ECO:0000259" key="7">
    <source>
        <dbReference type="PROSITE" id="PS50011"/>
    </source>
</evidence>
<dbReference type="InterPro" id="IPR017441">
    <property type="entry name" value="Protein_kinase_ATP_BS"/>
</dbReference>
<dbReference type="PANTHER" id="PTHR24115">
    <property type="entry name" value="KINESIN-RELATED"/>
    <property type="match status" value="1"/>
</dbReference>
<evidence type="ECO:0000256" key="5">
    <source>
        <dbReference type="RuleBase" id="RU000394"/>
    </source>
</evidence>
<dbReference type="SMART" id="SM00129">
    <property type="entry name" value="KISc"/>
    <property type="match status" value="1"/>
</dbReference>
<dbReference type="GO" id="GO:0004672">
    <property type="term" value="F:protein kinase activity"/>
    <property type="evidence" value="ECO:0007669"/>
    <property type="project" value="InterPro"/>
</dbReference>
<proteinExistence type="inferred from homology"/>
<dbReference type="PROSITE" id="PS50067">
    <property type="entry name" value="KINESIN_MOTOR_2"/>
    <property type="match status" value="1"/>
</dbReference>
<dbReference type="InterPro" id="IPR019821">
    <property type="entry name" value="Kinesin_motor_CS"/>
</dbReference>
<dbReference type="SUPFAM" id="SSF56112">
    <property type="entry name" value="Protein kinase-like (PK-like)"/>
    <property type="match status" value="1"/>
</dbReference>
<dbReference type="InterPro" id="IPR001752">
    <property type="entry name" value="Kinesin_motor_dom"/>
</dbReference>